<reference evidence="1" key="1">
    <citation type="submission" date="2021-01" db="EMBL/GenBank/DDBJ databases">
        <authorList>
            <person name="Corre E."/>
            <person name="Pelletier E."/>
            <person name="Niang G."/>
            <person name="Scheremetjew M."/>
            <person name="Finn R."/>
            <person name="Kale V."/>
            <person name="Holt S."/>
            <person name="Cochrane G."/>
            <person name="Meng A."/>
            <person name="Brown T."/>
            <person name="Cohen L."/>
        </authorList>
    </citation>
    <scope>NUCLEOTIDE SEQUENCE</scope>
    <source>
        <strain evidence="1">NIES-381</strain>
    </source>
</reference>
<gene>
    <name evidence="1" type="ORF">EGYM00392_LOCUS8712</name>
</gene>
<dbReference type="AlphaFoldDB" id="A0A7S1I176"/>
<name>A0A7S1I176_9EUGL</name>
<dbReference type="EMBL" id="HBGA01022704">
    <property type="protein sequence ID" value="CAD8997646.1"/>
    <property type="molecule type" value="Transcribed_RNA"/>
</dbReference>
<protein>
    <submittedName>
        <fullName evidence="1">Uncharacterized protein</fullName>
    </submittedName>
</protein>
<organism evidence="1">
    <name type="scientific">Eutreptiella gymnastica</name>
    <dbReference type="NCBI Taxonomy" id="73025"/>
    <lineage>
        <taxon>Eukaryota</taxon>
        <taxon>Discoba</taxon>
        <taxon>Euglenozoa</taxon>
        <taxon>Euglenida</taxon>
        <taxon>Spirocuta</taxon>
        <taxon>Euglenophyceae</taxon>
        <taxon>Eutreptiales</taxon>
        <taxon>Eutreptiaceae</taxon>
        <taxon>Eutreptiella</taxon>
    </lineage>
</organism>
<evidence type="ECO:0000313" key="1">
    <source>
        <dbReference type="EMBL" id="CAD8997646.1"/>
    </source>
</evidence>
<accession>A0A7S1I176</accession>
<proteinExistence type="predicted"/>
<sequence>MHSVYNKLHALHSKLQHLADSKCLGSATKLHLTRKNQAGKAKYDVSKWRVSFLDVVQAAAAKLWKYVGKNMELANQAQILDPRLIGALPEDIGEYGLVFPPHLQSEIVQSGQWHL</sequence>